<keyword evidence="8" id="KW-0010">Activator</keyword>
<protein>
    <submittedName>
        <fullName evidence="14">Two-component system response regulator ArcA</fullName>
    </submittedName>
</protein>
<dbReference type="InterPro" id="IPR011006">
    <property type="entry name" value="CheY-like_superfamily"/>
</dbReference>
<evidence type="ECO:0000256" key="6">
    <source>
        <dbReference type="ARBA" id="ARBA00023015"/>
    </source>
</evidence>
<evidence type="ECO:0000256" key="10">
    <source>
        <dbReference type="PROSITE-ProRule" id="PRU00169"/>
    </source>
</evidence>
<dbReference type="NCBIfam" id="NF008378">
    <property type="entry name" value="PRK11173.1"/>
    <property type="match status" value="1"/>
</dbReference>
<evidence type="ECO:0000256" key="9">
    <source>
        <dbReference type="ARBA" id="ARBA00023163"/>
    </source>
</evidence>
<dbReference type="GO" id="GO:0000976">
    <property type="term" value="F:transcription cis-regulatory region binding"/>
    <property type="evidence" value="ECO:0007669"/>
    <property type="project" value="TreeGrafter"/>
</dbReference>
<feature type="domain" description="OmpR/PhoB-type" evidence="13">
    <location>
        <begin position="134"/>
        <end position="234"/>
    </location>
</feature>
<keyword evidence="6" id="KW-0805">Transcription regulation</keyword>
<keyword evidence="15" id="KW-1185">Reference proteome</keyword>
<accession>A0A220VEX6</accession>
<dbReference type="InterPro" id="IPR039420">
    <property type="entry name" value="WalR-like"/>
</dbReference>
<evidence type="ECO:0000256" key="2">
    <source>
        <dbReference type="ARBA" id="ARBA00022490"/>
    </source>
</evidence>
<feature type="modified residue" description="4-aspartylphosphate" evidence="10">
    <location>
        <position position="54"/>
    </location>
</feature>
<proteinExistence type="predicted"/>
<keyword evidence="9" id="KW-0804">Transcription</keyword>
<dbReference type="PROSITE" id="PS51755">
    <property type="entry name" value="OMPR_PHOB"/>
    <property type="match status" value="1"/>
</dbReference>
<dbReference type="InterPro" id="IPR001789">
    <property type="entry name" value="Sig_transdc_resp-reg_receiver"/>
</dbReference>
<dbReference type="GO" id="GO:0005829">
    <property type="term" value="C:cytosol"/>
    <property type="evidence" value="ECO:0007669"/>
    <property type="project" value="TreeGrafter"/>
</dbReference>
<keyword evidence="3" id="KW-0678">Repressor</keyword>
<dbReference type="InterPro" id="IPR001867">
    <property type="entry name" value="OmpR/PhoB-type_DNA-bd"/>
</dbReference>
<organism evidence="14 15">
    <name type="scientific">Paraphotobacterium marinum</name>
    <dbReference type="NCBI Taxonomy" id="1755811"/>
    <lineage>
        <taxon>Bacteria</taxon>
        <taxon>Pseudomonadati</taxon>
        <taxon>Pseudomonadota</taxon>
        <taxon>Gammaproteobacteria</taxon>
        <taxon>Vibrionales</taxon>
        <taxon>Vibrionaceae</taxon>
        <taxon>Paraphotobacterium</taxon>
    </lineage>
</organism>
<dbReference type="PANTHER" id="PTHR48111:SF55">
    <property type="entry name" value="AEROBIC RESPIRATION CONTROL PROTEIN ARCA"/>
    <property type="match status" value="1"/>
</dbReference>
<evidence type="ECO:0000256" key="11">
    <source>
        <dbReference type="PROSITE-ProRule" id="PRU01091"/>
    </source>
</evidence>
<evidence type="ECO:0000259" key="12">
    <source>
        <dbReference type="PROSITE" id="PS50110"/>
    </source>
</evidence>
<dbReference type="CDD" id="cd00383">
    <property type="entry name" value="trans_reg_C"/>
    <property type="match status" value="1"/>
</dbReference>
<dbReference type="Gene3D" id="6.10.250.690">
    <property type="match status" value="1"/>
</dbReference>
<evidence type="ECO:0000259" key="13">
    <source>
        <dbReference type="PROSITE" id="PS51755"/>
    </source>
</evidence>
<gene>
    <name evidence="14" type="ORF">CF386_04600</name>
</gene>
<evidence type="ECO:0000256" key="4">
    <source>
        <dbReference type="ARBA" id="ARBA00022553"/>
    </source>
</evidence>
<dbReference type="InterPro" id="IPR036388">
    <property type="entry name" value="WH-like_DNA-bd_sf"/>
</dbReference>
<dbReference type="SMART" id="SM00448">
    <property type="entry name" value="REC"/>
    <property type="match status" value="1"/>
</dbReference>
<dbReference type="Pfam" id="PF00072">
    <property type="entry name" value="Response_reg"/>
    <property type="match status" value="1"/>
</dbReference>
<evidence type="ECO:0000256" key="1">
    <source>
        <dbReference type="ARBA" id="ARBA00004496"/>
    </source>
</evidence>
<dbReference type="RefSeq" id="WP_089073759.1">
    <property type="nucleotide sequence ID" value="NZ_CBCSAM010000001.1"/>
</dbReference>
<dbReference type="SUPFAM" id="SSF46894">
    <property type="entry name" value="C-terminal effector domain of the bipartite response regulators"/>
    <property type="match status" value="1"/>
</dbReference>
<dbReference type="EMBL" id="CP022355">
    <property type="protein sequence ID" value="ASK78851.1"/>
    <property type="molecule type" value="Genomic_DNA"/>
</dbReference>
<evidence type="ECO:0000256" key="3">
    <source>
        <dbReference type="ARBA" id="ARBA00022491"/>
    </source>
</evidence>
<dbReference type="Gene3D" id="3.40.50.2300">
    <property type="match status" value="1"/>
</dbReference>
<dbReference type="GO" id="GO:0000156">
    <property type="term" value="F:phosphorelay response regulator activity"/>
    <property type="evidence" value="ECO:0007669"/>
    <property type="project" value="TreeGrafter"/>
</dbReference>
<dbReference type="PROSITE" id="PS50110">
    <property type="entry name" value="RESPONSE_REGULATORY"/>
    <property type="match status" value="1"/>
</dbReference>
<dbReference type="GO" id="GO:0032993">
    <property type="term" value="C:protein-DNA complex"/>
    <property type="evidence" value="ECO:0007669"/>
    <property type="project" value="TreeGrafter"/>
</dbReference>
<dbReference type="AlphaFoldDB" id="A0A220VEX6"/>
<sequence>MEISKILIVDDEEITRQALKLLYEAEGYDVFEAFDGDSMFEQIHKNIFNLILLDINMPGRNGLLLARELKKYCNTPLIFLTGRDNDIDKILGLEIGADDYIIKPYNPRELTIRSRNLLNRVSHKDIIVSSLKEHNAFSFCNWLLDLNSHSLISPTKESFNLPKSEFRTLKLFCQNPGKIQSRATILKYMNGRFLKPNDRTVDVTIRRIRKYFEIDTNMGDVISTVHGEGYRFCCKVEPQ</sequence>
<dbReference type="Proteomes" id="UP000242175">
    <property type="component" value="Chromosome large"/>
</dbReference>
<dbReference type="OrthoDB" id="9802426at2"/>
<feature type="domain" description="Response regulatory" evidence="12">
    <location>
        <begin position="5"/>
        <end position="118"/>
    </location>
</feature>
<dbReference type="GO" id="GO:0006355">
    <property type="term" value="P:regulation of DNA-templated transcription"/>
    <property type="evidence" value="ECO:0007669"/>
    <property type="project" value="InterPro"/>
</dbReference>
<keyword evidence="4 10" id="KW-0597">Phosphoprotein</keyword>
<feature type="DNA-binding region" description="OmpR/PhoB-type" evidence="11">
    <location>
        <begin position="134"/>
        <end position="234"/>
    </location>
</feature>
<dbReference type="Pfam" id="PF00486">
    <property type="entry name" value="Trans_reg_C"/>
    <property type="match status" value="1"/>
</dbReference>
<dbReference type="PANTHER" id="PTHR48111">
    <property type="entry name" value="REGULATOR OF RPOS"/>
    <property type="match status" value="1"/>
</dbReference>
<evidence type="ECO:0000313" key="15">
    <source>
        <dbReference type="Proteomes" id="UP000242175"/>
    </source>
</evidence>
<comment type="subcellular location">
    <subcellularLocation>
        <location evidence="1">Cytoplasm</location>
    </subcellularLocation>
</comment>
<keyword evidence="2" id="KW-0963">Cytoplasm</keyword>
<dbReference type="KEGG" id="pmai:CF386_04600"/>
<dbReference type="InterPro" id="IPR016032">
    <property type="entry name" value="Sig_transdc_resp-reg_C-effctor"/>
</dbReference>
<dbReference type="SMART" id="SM00862">
    <property type="entry name" value="Trans_reg_C"/>
    <property type="match status" value="1"/>
</dbReference>
<dbReference type="SUPFAM" id="SSF52172">
    <property type="entry name" value="CheY-like"/>
    <property type="match status" value="1"/>
</dbReference>
<evidence type="ECO:0000256" key="8">
    <source>
        <dbReference type="ARBA" id="ARBA00023159"/>
    </source>
</evidence>
<reference evidence="14 15" key="1">
    <citation type="journal article" date="2016" name="Int. J. Syst. Evol. Microbiol.">
        <title>Paraphotobacterium marinum gen. nov., sp. nov., a member of the family Vibrionaceae, isolated from surface seawater.</title>
        <authorList>
            <person name="Huang Z."/>
            <person name="Dong C."/>
            <person name="Shao Z."/>
        </authorList>
    </citation>
    <scope>NUCLEOTIDE SEQUENCE [LARGE SCALE GENOMIC DNA]</scope>
    <source>
        <strain evidence="14 15">NSCS20N07D</strain>
    </source>
</reference>
<evidence type="ECO:0000256" key="7">
    <source>
        <dbReference type="ARBA" id="ARBA00023125"/>
    </source>
</evidence>
<dbReference type="Gene3D" id="1.10.10.10">
    <property type="entry name" value="Winged helix-like DNA-binding domain superfamily/Winged helix DNA-binding domain"/>
    <property type="match status" value="1"/>
</dbReference>
<keyword evidence="5" id="KW-0902">Two-component regulatory system</keyword>
<name>A0A220VEX6_9GAMM</name>
<keyword evidence="7 11" id="KW-0238">DNA-binding</keyword>
<evidence type="ECO:0000313" key="14">
    <source>
        <dbReference type="EMBL" id="ASK78851.1"/>
    </source>
</evidence>
<evidence type="ECO:0000256" key="5">
    <source>
        <dbReference type="ARBA" id="ARBA00023012"/>
    </source>
</evidence>